<feature type="chain" id="PRO_5030776885" evidence="8">
    <location>
        <begin position="20"/>
        <end position="210"/>
    </location>
</feature>
<gene>
    <name evidence="10" type="ORF">HNQ52_000070</name>
</gene>
<evidence type="ECO:0000256" key="6">
    <source>
        <dbReference type="PROSITE-ProRule" id="PRU00433"/>
    </source>
</evidence>
<dbReference type="PROSITE" id="PS51007">
    <property type="entry name" value="CYTC"/>
    <property type="match status" value="1"/>
</dbReference>
<evidence type="ECO:0000256" key="5">
    <source>
        <dbReference type="ARBA" id="ARBA00023004"/>
    </source>
</evidence>
<feature type="signal peptide" evidence="8">
    <location>
        <begin position="1"/>
        <end position="19"/>
    </location>
</feature>
<dbReference type="RefSeq" id="WP_183958645.1">
    <property type="nucleotide sequence ID" value="NZ_JACHHP010000001.1"/>
</dbReference>
<keyword evidence="1" id="KW-0813">Transport</keyword>
<dbReference type="AlphaFoldDB" id="A0A7W8D292"/>
<feature type="region of interest" description="Disordered" evidence="7">
    <location>
        <begin position="188"/>
        <end position="210"/>
    </location>
</feature>
<evidence type="ECO:0000256" key="8">
    <source>
        <dbReference type="SAM" id="SignalP"/>
    </source>
</evidence>
<dbReference type="Proteomes" id="UP000521199">
    <property type="component" value="Unassembled WGS sequence"/>
</dbReference>
<protein>
    <submittedName>
        <fullName evidence="10">Cytochrome c553</fullName>
    </submittedName>
</protein>
<evidence type="ECO:0000256" key="4">
    <source>
        <dbReference type="ARBA" id="ARBA00022982"/>
    </source>
</evidence>
<evidence type="ECO:0000313" key="10">
    <source>
        <dbReference type="EMBL" id="MBB5206554.1"/>
    </source>
</evidence>
<dbReference type="GO" id="GO:0020037">
    <property type="term" value="F:heme binding"/>
    <property type="evidence" value="ECO:0007669"/>
    <property type="project" value="InterPro"/>
</dbReference>
<keyword evidence="11" id="KW-1185">Reference proteome</keyword>
<evidence type="ECO:0000256" key="2">
    <source>
        <dbReference type="ARBA" id="ARBA00022617"/>
    </source>
</evidence>
<comment type="caution">
    <text evidence="10">The sequence shown here is derived from an EMBL/GenBank/DDBJ whole genome shotgun (WGS) entry which is preliminary data.</text>
</comment>
<keyword evidence="4" id="KW-0249">Electron transport</keyword>
<proteinExistence type="predicted"/>
<dbReference type="GO" id="GO:0046872">
    <property type="term" value="F:metal ion binding"/>
    <property type="evidence" value="ECO:0007669"/>
    <property type="project" value="UniProtKB-KW"/>
</dbReference>
<name>A0A7W8D292_9GAMM</name>
<evidence type="ECO:0000256" key="1">
    <source>
        <dbReference type="ARBA" id="ARBA00022448"/>
    </source>
</evidence>
<keyword evidence="3 6" id="KW-0479">Metal-binding</keyword>
<keyword evidence="5 6" id="KW-0408">Iron</keyword>
<reference evidence="10 11" key="1">
    <citation type="submission" date="2020-08" db="EMBL/GenBank/DDBJ databases">
        <title>Genomic Encyclopedia of Type Strains, Phase IV (KMG-IV): sequencing the most valuable type-strain genomes for metagenomic binning, comparative biology and taxonomic classification.</title>
        <authorList>
            <person name="Goeker M."/>
        </authorList>
    </citation>
    <scope>NUCLEOTIDE SEQUENCE [LARGE SCALE GENOMIC DNA]</scope>
    <source>
        <strain evidence="10 11">DSM 24163</strain>
    </source>
</reference>
<dbReference type="Gene3D" id="1.10.760.10">
    <property type="entry name" value="Cytochrome c-like domain"/>
    <property type="match status" value="2"/>
</dbReference>
<dbReference type="PANTHER" id="PTHR33751">
    <property type="entry name" value="CBB3-TYPE CYTOCHROME C OXIDASE SUBUNIT FIXP"/>
    <property type="match status" value="1"/>
</dbReference>
<dbReference type="InterPro" id="IPR050597">
    <property type="entry name" value="Cytochrome_c_Oxidase_Subunit"/>
</dbReference>
<dbReference type="InterPro" id="IPR009056">
    <property type="entry name" value="Cyt_c-like_dom"/>
</dbReference>
<dbReference type="SUPFAM" id="SSF46626">
    <property type="entry name" value="Cytochrome c"/>
    <property type="match status" value="2"/>
</dbReference>
<evidence type="ECO:0000259" key="9">
    <source>
        <dbReference type="PROSITE" id="PS51007"/>
    </source>
</evidence>
<dbReference type="EMBL" id="JACHHP010000001">
    <property type="protein sequence ID" value="MBB5206554.1"/>
    <property type="molecule type" value="Genomic_DNA"/>
</dbReference>
<organism evidence="10 11">
    <name type="scientific">Chiayiivirga flava</name>
    <dbReference type="NCBI Taxonomy" id="659595"/>
    <lineage>
        <taxon>Bacteria</taxon>
        <taxon>Pseudomonadati</taxon>
        <taxon>Pseudomonadota</taxon>
        <taxon>Gammaproteobacteria</taxon>
        <taxon>Lysobacterales</taxon>
        <taxon>Lysobacteraceae</taxon>
        <taxon>Chiayiivirga</taxon>
    </lineage>
</organism>
<dbReference type="GO" id="GO:0009055">
    <property type="term" value="F:electron transfer activity"/>
    <property type="evidence" value="ECO:0007669"/>
    <property type="project" value="InterPro"/>
</dbReference>
<dbReference type="Pfam" id="PF00034">
    <property type="entry name" value="Cytochrom_C"/>
    <property type="match status" value="1"/>
</dbReference>
<evidence type="ECO:0000313" key="11">
    <source>
        <dbReference type="Proteomes" id="UP000521199"/>
    </source>
</evidence>
<evidence type="ECO:0000256" key="3">
    <source>
        <dbReference type="ARBA" id="ARBA00022723"/>
    </source>
</evidence>
<keyword evidence="2 6" id="KW-0349">Heme</keyword>
<dbReference type="PANTHER" id="PTHR33751:SF9">
    <property type="entry name" value="CYTOCHROME C4"/>
    <property type="match status" value="1"/>
</dbReference>
<keyword evidence="8" id="KW-0732">Signal</keyword>
<evidence type="ECO:0000256" key="7">
    <source>
        <dbReference type="SAM" id="MobiDB-lite"/>
    </source>
</evidence>
<accession>A0A7W8D292</accession>
<feature type="domain" description="Cytochrome c" evidence="9">
    <location>
        <begin position="103"/>
        <end position="184"/>
    </location>
</feature>
<sequence>MTKVTAVLWLLLAPGSLCASGIDLRSHCLDCHRPHQRRGEVPLIEGQQRDYLEHQLRRFRARHRDTFPMSALVSATDDATLRDLASRLSARAWRDAGAPRDAAAARRGADAATRRDCAGCHGADFTGIGDIARLAGQHPGYLARQIEGFGRGDRYHPPSGTGAPMHTISAAEAADLGAYFGTLRVVAPGNAEAEPAREDRTPPDPARGRD</sequence>
<feature type="compositionally biased region" description="Basic and acidic residues" evidence="7">
    <location>
        <begin position="194"/>
        <end position="210"/>
    </location>
</feature>
<dbReference type="InterPro" id="IPR036909">
    <property type="entry name" value="Cyt_c-like_dom_sf"/>
</dbReference>